<dbReference type="Pfam" id="PF14092">
    <property type="entry name" value="DUF4270"/>
    <property type="match status" value="1"/>
</dbReference>
<dbReference type="RefSeq" id="WP_112113120.1">
    <property type="nucleotide sequence ID" value="NZ_QLSZ01000005.1"/>
</dbReference>
<dbReference type="AlphaFoldDB" id="A0A328YF02"/>
<comment type="caution">
    <text evidence="1">The sequence shown here is derived from an EMBL/GenBank/DDBJ whole genome shotgun (WGS) entry which is preliminary data.</text>
</comment>
<accession>A0A328YF02</accession>
<keyword evidence="2" id="KW-1185">Reference proteome</keyword>
<gene>
    <name evidence="1" type="ORF">CLV55_105148</name>
</gene>
<sequence length="565" mass="63058">MKGSILVKAFIVGVLIVFFASCDRDINEIGSNIVGDDHFGLNVAQFDVNAYNQDLGPVQTNDLSLNQFGYYNNPVFGKTKASFVSQVALAVTNPTFYTPVIDSVYLYVPYFSTFQSTDTDSGDSTYKLDSIQGSGKIKLSIYESTKMLEDYDASTGFQQPQKYYSNQKSVFDTYHSANRLNNDNSNVYDHTVTAPDYSQNDQFVFSPKQIKFYKNGSDGNPDYTNVRTRLAPGLFVNLDKTFFTSKIMQAPSGKLFNNNVFKEYFRGLYFNVEEASGSESQGTLAMMNFSRGVITIVYKDQVSSTDTTITRKEMTINLSGHSVNLLENDNTYPGYVTPNPTQGDNRLFLKGGNGSMAVIDLFNGEKNSNNADLNKMRNENWMINEANLTFSIDKDAMTGAPEPNRVYLYDLTNRRPLIDLYTDISTSASTSKFNKQIFGGILMDDNEKIVNKANGERGTKYKIRITNYLRMLVKNGLNTDPLKDSTNVRLGLVITENISNSANVYLQSPFSTNSPAPLNGTGTQLSKYIPQMSVINPLGTILYGSNPSVPSNKRLKLEIYYTKPN</sequence>
<dbReference type="Proteomes" id="UP000248840">
    <property type="component" value="Unassembled WGS sequence"/>
</dbReference>
<evidence type="ECO:0000313" key="1">
    <source>
        <dbReference type="EMBL" id="RAR72578.1"/>
    </source>
</evidence>
<dbReference type="PROSITE" id="PS51257">
    <property type="entry name" value="PROKAR_LIPOPROTEIN"/>
    <property type="match status" value="1"/>
</dbReference>
<protein>
    <submittedName>
        <fullName evidence="1">Uncharacterized protein DUF4270</fullName>
    </submittedName>
</protein>
<name>A0A328YF02_9FLAO</name>
<dbReference type="OrthoDB" id="1466062at2"/>
<dbReference type="EMBL" id="QLSZ01000005">
    <property type="protein sequence ID" value="RAR72578.1"/>
    <property type="molecule type" value="Genomic_DNA"/>
</dbReference>
<organism evidence="1 2">
    <name type="scientific">Flavobacterium aciduliphilum</name>
    <dbReference type="NCBI Taxonomy" id="1101402"/>
    <lineage>
        <taxon>Bacteria</taxon>
        <taxon>Pseudomonadati</taxon>
        <taxon>Bacteroidota</taxon>
        <taxon>Flavobacteriia</taxon>
        <taxon>Flavobacteriales</taxon>
        <taxon>Flavobacteriaceae</taxon>
        <taxon>Flavobacterium</taxon>
    </lineage>
</organism>
<reference evidence="1 2" key="1">
    <citation type="submission" date="2018-06" db="EMBL/GenBank/DDBJ databases">
        <title>Genomic Encyclopedia of Archaeal and Bacterial Type Strains, Phase II (KMG-II): from individual species to whole genera.</title>
        <authorList>
            <person name="Goeker M."/>
        </authorList>
    </citation>
    <scope>NUCLEOTIDE SEQUENCE [LARGE SCALE GENOMIC DNA]</scope>
    <source>
        <strain evidence="1 2">DSM 25663</strain>
    </source>
</reference>
<evidence type="ECO:0000313" key="2">
    <source>
        <dbReference type="Proteomes" id="UP000248840"/>
    </source>
</evidence>
<proteinExistence type="predicted"/>
<dbReference type="InterPro" id="IPR025366">
    <property type="entry name" value="DUF4270"/>
</dbReference>